<accession>A0A9N9DQB3</accession>
<dbReference type="EMBL" id="CAJVPI010002701">
    <property type="protein sequence ID" value="CAG8648008.1"/>
    <property type="molecule type" value="Genomic_DNA"/>
</dbReference>
<sequence length="45" mass="4978">DLAYFDRSYGFSQCAQICRRSMTTTHSTKTAAPDFNIVGVAEIFG</sequence>
<dbReference type="Proteomes" id="UP000789739">
    <property type="component" value="Unassembled WGS sequence"/>
</dbReference>
<organism evidence="1 2">
    <name type="scientific">Paraglomus brasilianum</name>
    <dbReference type="NCBI Taxonomy" id="144538"/>
    <lineage>
        <taxon>Eukaryota</taxon>
        <taxon>Fungi</taxon>
        <taxon>Fungi incertae sedis</taxon>
        <taxon>Mucoromycota</taxon>
        <taxon>Glomeromycotina</taxon>
        <taxon>Glomeromycetes</taxon>
        <taxon>Paraglomerales</taxon>
        <taxon>Paraglomeraceae</taxon>
        <taxon>Paraglomus</taxon>
    </lineage>
</organism>
<proteinExistence type="predicted"/>
<keyword evidence="2" id="KW-1185">Reference proteome</keyword>
<feature type="non-terminal residue" evidence="1">
    <location>
        <position position="45"/>
    </location>
</feature>
<protein>
    <submittedName>
        <fullName evidence="1">3937_t:CDS:1</fullName>
    </submittedName>
</protein>
<comment type="caution">
    <text evidence="1">The sequence shown here is derived from an EMBL/GenBank/DDBJ whole genome shotgun (WGS) entry which is preliminary data.</text>
</comment>
<reference evidence="1" key="1">
    <citation type="submission" date="2021-06" db="EMBL/GenBank/DDBJ databases">
        <authorList>
            <person name="Kallberg Y."/>
            <person name="Tangrot J."/>
            <person name="Rosling A."/>
        </authorList>
    </citation>
    <scope>NUCLEOTIDE SEQUENCE</scope>
    <source>
        <strain evidence="1">BR232B</strain>
    </source>
</reference>
<gene>
    <name evidence="1" type="ORF">PBRASI_LOCUS10130</name>
</gene>
<evidence type="ECO:0000313" key="2">
    <source>
        <dbReference type="Proteomes" id="UP000789739"/>
    </source>
</evidence>
<dbReference type="AlphaFoldDB" id="A0A9N9DQB3"/>
<evidence type="ECO:0000313" key="1">
    <source>
        <dbReference type="EMBL" id="CAG8648008.1"/>
    </source>
</evidence>
<name>A0A9N9DQB3_9GLOM</name>